<accession>A0AA48IIT6</accession>
<evidence type="ECO:0000313" key="2">
    <source>
        <dbReference type="EMBL" id="BEI89958.1"/>
    </source>
</evidence>
<sequence>MATLTIPSPHRHALHLERKRSLTHPKTIDIPSKATVYSSTPARHRGRAEQSVPTGRGRDASPKALPNLNDLTPPPTPSLPAVAGRRVSATALAAPVFQAHHQPPPPITSGIPHSDPILYLPPLLSRLPRAHEHVSEHSTEFDTRLPDIDPASLFLHQALHYFRPRDGKYAARDYPDAFNWHDLALPEQVEREWYAVVFRSRRRPESSSLSLYAADRAAHAEAVMNGGLVMYWYGVPDEMGFNLATCIWQSRKHAVNAISGPKHIDAMKQARGAYETYELERWIITKPRGQTGLIIERWDGGDVGW</sequence>
<dbReference type="EMBL" id="AP028214">
    <property type="protein sequence ID" value="BEI89958.1"/>
    <property type="molecule type" value="Genomic_DNA"/>
</dbReference>
<feature type="region of interest" description="Disordered" evidence="1">
    <location>
        <begin position="17"/>
        <end position="81"/>
    </location>
</feature>
<gene>
    <name evidence="2" type="ORF">CcaverHIS019_0300280</name>
</gene>
<evidence type="ECO:0000256" key="1">
    <source>
        <dbReference type="SAM" id="MobiDB-lite"/>
    </source>
</evidence>
<dbReference type="RefSeq" id="XP_060455224.1">
    <property type="nucleotide sequence ID" value="XM_060598429.1"/>
</dbReference>
<dbReference type="AlphaFoldDB" id="A0AA48IIT6"/>
<dbReference type="Proteomes" id="UP001233271">
    <property type="component" value="Chromosome 3"/>
</dbReference>
<evidence type="ECO:0000313" key="3">
    <source>
        <dbReference type="Proteomes" id="UP001233271"/>
    </source>
</evidence>
<dbReference type="PANTHER" id="PTHR36986">
    <property type="entry name" value="UPF0643 PROTEIN PB2B2.08"/>
    <property type="match status" value="1"/>
</dbReference>
<reference evidence="2" key="1">
    <citation type="journal article" date="2023" name="BMC Genomics">
        <title>Chromosome-level genome assemblies of Cutaneotrichosporon spp. (Trichosporonales, Basidiomycota) reveal imbalanced evolution between nucleotide sequences and chromosome synteny.</title>
        <authorList>
            <person name="Kobayashi Y."/>
            <person name="Kayamori A."/>
            <person name="Aoki K."/>
            <person name="Shiwa Y."/>
            <person name="Matsutani M."/>
            <person name="Fujita N."/>
            <person name="Sugita T."/>
            <person name="Iwasaki W."/>
            <person name="Tanaka N."/>
            <person name="Takashima M."/>
        </authorList>
    </citation>
    <scope>NUCLEOTIDE SEQUENCE</scope>
    <source>
        <strain evidence="2">HIS019</strain>
    </source>
</reference>
<dbReference type="GeneID" id="85493829"/>
<name>A0AA48IIT6_9TREE</name>
<organism evidence="2 3">
    <name type="scientific">Cutaneotrichosporon cavernicola</name>
    <dbReference type="NCBI Taxonomy" id="279322"/>
    <lineage>
        <taxon>Eukaryota</taxon>
        <taxon>Fungi</taxon>
        <taxon>Dikarya</taxon>
        <taxon>Basidiomycota</taxon>
        <taxon>Agaricomycotina</taxon>
        <taxon>Tremellomycetes</taxon>
        <taxon>Trichosporonales</taxon>
        <taxon>Trichosporonaceae</taxon>
        <taxon>Cutaneotrichosporon</taxon>
    </lineage>
</organism>
<keyword evidence="3" id="KW-1185">Reference proteome</keyword>
<dbReference type="KEGG" id="ccac:CcaHIS019_0300280"/>
<dbReference type="PANTHER" id="PTHR36986:SF1">
    <property type="entry name" value="UPF0643 PROTEIN PB2B2.08"/>
    <property type="match status" value="1"/>
</dbReference>
<protein>
    <submittedName>
        <fullName evidence="2">Uncharacterized protein</fullName>
    </submittedName>
</protein>
<proteinExistence type="predicted"/>